<comment type="caution">
    <text evidence="2">The sequence shown here is derived from an EMBL/GenBank/DDBJ whole genome shotgun (WGS) entry which is preliminary data.</text>
</comment>
<evidence type="ECO:0000256" key="1">
    <source>
        <dbReference type="SAM" id="SignalP"/>
    </source>
</evidence>
<dbReference type="EMBL" id="JABCRI010000010">
    <property type="protein sequence ID" value="KAF8399489.1"/>
    <property type="molecule type" value="Genomic_DNA"/>
</dbReference>
<dbReference type="AlphaFoldDB" id="A0A834Z0P3"/>
<dbReference type="OrthoDB" id="1655189at2759"/>
<feature type="signal peptide" evidence="1">
    <location>
        <begin position="1"/>
        <end position="25"/>
    </location>
</feature>
<name>A0A834Z0P3_TETSI</name>
<dbReference type="OMA" id="HEEGIWE"/>
<feature type="chain" id="PRO_5032879348" evidence="1">
    <location>
        <begin position="26"/>
        <end position="78"/>
    </location>
</feature>
<dbReference type="PANTHER" id="PTHR37908:SF4">
    <property type="entry name" value="PROTEIN, PUTATIVE-RELATED"/>
    <property type="match status" value="1"/>
</dbReference>
<keyword evidence="1" id="KW-0732">Signal</keyword>
<protein>
    <submittedName>
        <fullName evidence="2">Uncharacterized protein</fullName>
    </submittedName>
</protein>
<evidence type="ECO:0000313" key="3">
    <source>
        <dbReference type="Proteomes" id="UP000655225"/>
    </source>
</evidence>
<proteinExistence type="predicted"/>
<dbReference type="PANTHER" id="PTHR37908">
    <property type="entry name" value="TRANSMEMBRANE PROTEIN"/>
    <property type="match status" value="1"/>
</dbReference>
<keyword evidence="3" id="KW-1185">Reference proteome</keyword>
<accession>A0A834Z0P3</accession>
<gene>
    <name evidence="2" type="ORF">HHK36_015355</name>
</gene>
<dbReference type="Proteomes" id="UP000655225">
    <property type="component" value="Unassembled WGS sequence"/>
</dbReference>
<evidence type="ECO:0000313" key="2">
    <source>
        <dbReference type="EMBL" id="KAF8399489.1"/>
    </source>
</evidence>
<sequence>MGQSCLLTFLLVSALLALSISQGFGGEVMMTFENEVSTVLTEENSETAREMIEVMDYKDPGPNTNPKTGYLLCPPPQG</sequence>
<organism evidence="2 3">
    <name type="scientific">Tetracentron sinense</name>
    <name type="common">Spur-leaf</name>
    <dbReference type="NCBI Taxonomy" id="13715"/>
    <lineage>
        <taxon>Eukaryota</taxon>
        <taxon>Viridiplantae</taxon>
        <taxon>Streptophyta</taxon>
        <taxon>Embryophyta</taxon>
        <taxon>Tracheophyta</taxon>
        <taxon>Spermatophyta</taxon>
        <taxon>Magnoliopsida</taxon>
        <taxon>Trochodendrales</taxon>
        <taxon>Trochodendraceae</taxon>
        <taxon>Tetracentron</taxon>
    </lineage>
</organism>
<reference evidence="2 3" key="1">
    <citation type="submission" date="2020-04" db="EMBL/GenBank/DDBJ databases">
        <title>Plant Genome Project.</title>
        <authorList>
            <person name="Zhang R.-G."/>
        </authorList>
    </citation>
    <scope>NUCLEOTIDE SEQUENCE [LARGE SCALE GENOMIC DNA]</scope>
    <source>
        <strain evidence="2">YNK0</strain>
        <tissue evidence="2">Leaf</tissue>
    </source>
</reference>